<keyword evidence="2" id="KW-1185">Reference proteome</keyword>
<organism evidence="1 2">
    <name type="scientific">Dallia pectoralis</name>
    <name type="common">Alaska blackfish</name>
    <dbReference type="NCBI Taxonomy" id="75939"/>
    <lineage>
        <taxon>Eukaryota</taxon>
        <taxon>Metazoa</taxon>
        <taxon>Chordata</taxon>
        <taxon>Craniata</taxon>
        <taxon>Vertebrata</taxon>
        <taxon>Euteleostomi</taxon>
        <taxon>Actinopterygii</taxon>
        <taxon>Neopterygii</taxon>
        <taxon>Teleostei</taxon>
        <taxon>Protacanthopterygii</taxon>
        <taxon>Esociformes</taxon>
        <taxon>Umbridae</taxon>
        <taxon>Dallia</taxon>
    </lineage>
</organism>
<evidence type="ECO:0000313" key="1">
    <source>
        <dbReference type="EMBL" id="KAJ7990478.1"/>
    </source>
</evidence>
<comment type="caution">
    <text evidence="1">The sequence shown here is derived from an EMBL/GenBank/DDBJ whole genome shotgun (WGS) entry which is preliminary data.</text>
</comment>
<name>A0ACC2FGH4_DALPE</name>
<gene>
    <name evidence="1" type="ORF">DPEC_G00300730</name>
</gene>
<reference evidence="1" key="1">
    <citation type="submission" date="2021-05" db="EMBL/GenBank/DDBJ databases">
        <authorList>
            <person name="Pan Q."/>
            <person name="Jouanno E."/>
            <person name="Zahm M."/>
            <person name="Klopp C."/>
            <person name="Cabau C."/>
            <person name="Louis A."/>
            <person name="Berthelot C."/>
            <person name="Parey E."/>
            <person name="Roest Crollius H."/>
            <person name="Montfort J."/>
            <person name="Robinson-Rechavi M."/>
            <person name="Bouchez O."/>
            <person name="Lampietro C."/>
            <person name="Lopez Roques C."/>
            <person name="Donnadieu C."/>
            <person name="Postlethwait J."/>
            <person name="Bobe J."/>
            <person name="Dillon D."/>
            <person name="Chandos A."/>
            <person name="von Hippel F."/>
            <person name="Guiguen Y."/>
        </authorList>
    </citation>
    <scope>NUCLEOTIDE SEQUENCE</scope>
    <source>
        <strain evidence="1">YG-Jan2019</strain>
    </source>
</reference>
<sequence length="751" mass="83375">MSVPFSNTHLRVPRGFGNILEGIAREVLRDQPKDIPAFAALYFTALLKEREESGLDPAEWSARLEDRFYNNHSFKNSPNQVKPNPAEDEKLKISEEHEADLTRSDGIPTLTTSKLGVFEYLQENESDGKDETDNITDKYVTGTQMDHSSEMSDRRQTGVDAVSGEQENTEEETTGVSSGDDMIGIEVNEKDDRDVCQSEFEPSEEILVSGLSNVDVCAQELRQTEGKDDEYAHEISTGDAEISEISNKKIRSCEFELNEGVSYSEEPKETEERQRQTIVVGLSGDFKDEDLADAPESSKGLMAETSGRVSSAQTESDQLILHEISHSSAGVREEEDIEKLIVATKYTWETHDVALSDDDGSGISSDVDEHHAKVGLETHEVKTGQQPEEDGFGELSSTEAEKTDVLSGDAEEETGHDTENFIALNTDIGEEEEALTADVEAQIKAMEQEATEVEQELYERSDSNESSDEDMGKLGELKICTPNQQSSEVVQINEDGTDHDNKDLNEEELDDHQDEIETKQEMDDDMSPTSDDGREDGGQYMSDTNQQDNSAMQGETNDLPDELNDENADEGDDGDEDGNSPQNIPETQKNDSDSFVGLNEPVVPDPADRKSGTGPEELRQEDNEKETEDGKDTYAGEPTEDIETEQEGRGDAVTPSHQTEPAHDTPEHMPEGEPKDNVDLEGETNDEENCTQPQEEEDIMDIPLDDPEANKAAAKIQAGFRGHMTRKKIKPADKPEGEQEEEEENQEDRRE</sequence>
<evidence type="ECO:0000313" key="2">
    <source>
        <dbReference type="Proteomes" id="UP001157502"/>
    </source>
</evidence>
<protein>
    <submittedName>
        <fullName evidence="1">Uncharacterized protein</fullName>
    </submittedName>
</protein>
<proteinExistence type="predicted"/>
<dbReference type="Proteomes" id="UP001157502">
    <property type="component" value="Chromosome 28"/>
</dbReference>
<accession>A0ACC2FGH4</accession>
<dbReference type="EMBL" id="CM055755">
    <property type="protein sequence ID" value="KAJ7990478.1"/>
    <property type="molecule type" value="Genomic_DNA"/>
</dbReference>